<evidence type="ECO:0000313" key="3">
    <source>
        <dbReference type="EnsemblMetazoa" id="GBRI034698-PA"/>
    </source>
</evidence>
<dbReference type="VEuPathDB" id="VectorBase:GBRI034698"/>
<sequence length="298" mass="32789">MIAWYEKVSGKTLYPAQDERLLINLIAYREALVRLAIQDTAEQNLVAFARAPMLDYLGELVENLGLTESLFCLYPVGSPIPWPSSDYLPDGYAFMRGQSFNKVKYPMLARAYPSGILPDMRGWIIKGTPAQGRDVLSQELDGIKQHAHTAKCSDSATQTLQTSMAGEHNHLSDSRFCRLSARASDIDGRGTPSGIDSGANTIEYRTGLMDEDLWRAATMKSSGNHQHNYHLPAHTHNIIVEKSGQAENTLPMQSHPAGNVSTSTTLKPAGYKRDTSSVTPRTIPLSGSTTSAYFLVKR</sequence>
<dbReference type="PANTHER" id="PTHR35191">
    <property type="entry name" value="PROPHAGE SIDE TAIL FIBER PROTEIN HOMOLOG STFQ-RELATED"/>
    <property type="match status" value="1"/>
</dbReference>
<evidence type="ECO:0000256" key="1">
    <source>
        <dbReference type="SAM" id="MobiDB-lite"/>
    </source>
</evidence>
<feature type="region of interest" description="Disordered" evidence="1">
    <location>
        <begin position="253"/>
        <end position="281"/>
    </location>
</feature>
<dbReference type="Proteomes" id="UP000091820">
    <property type="component" value="Unassembled WGS sequence"/>
</dbReference>
<dbReference type="InterPro" id="IPR037053">
    <property type="entry name" value="Phage_tail_collar_dom_sf"/>
</dbReference>
<keyword evidence="4" id="KW-1185">Reference proteome</keyword>
<dbReference type="EnsemblMetazoa" id="GBRI034698-RA">
    <property type="protein sequence ID" value="GBRI034698-PA"/>
    <property type="gene ID" value="GBRI034698"/>
</dbReference>
<organism evidence="3 4">
    <name type="scientific">Glossina brevipalpis</name>
    <dbReference type="NCBI Taxonomy" id="37001"/>
    <lineage>
        <taxon>Eukaryota</taxon>
        <taxon>Metazoa</taxon>
        <taxon>Ecdysozoa</taxon>
        <taxon>Arthropoda</taxon>
        <taxon>Hexapoda</taxon>
        <taxon>Insecta</taxon>
        <taxon>Pterygota</taxon>
        <taxon>Neoptera</taxon>
        <taxon>Endopterygota</taxon>
        <taxon>Diptera</taxon>
        <taxon>Brachycera</taxon>
        <taxon>Muscomorpha</taxon>
        <taxon>Hippoboscoidea</taxon>
        <taxon>Glossinidae</taxon>
        <taxon>Glossina</taxon>
    </lineage>
</organism>
<dbReference type="Gene3D" id="3.90.1340.10">
    <property type="entry name" value="Phage tail collar domain"/>
    <property type="match status" value="1"/>
</dbReference>
<evidence type="ECO:0000259" key="2">
    <source>
        <dbReference type="Pfam" id="PF07484"/>
    </source>
</evidence>
<evidence type="ECO:0000313" key="4">
    <source>
        <dbReference type="Proteomes" id="UP000091820"/>
    </source>
</evidence>
<dbReference type="SUPFAM" id="SSF88874">
    <property type="entry name" value="Receptor-binding domain of short tail fibre protein gp12"/>
    <property type="match status" value="1"/>
</dbReference>
<proteinExistence type="predicted"/>
<dbReference type="STRING" id="37001.A0A1A9WW60"/>
<accession>A0A1A9WW60</accession>
<protein>
    <submittedName>
        <fullName evidence="3">Collar domain-containing protein</fullName>
    </submittedName>
</protein>
<reference evidence="3" key="2">
    <citation type="submission" date="2020-05" db="UniProtKB">
        <authorList>
            <consortium name="EnsemblMetazoa"/>
        </authorList>
    </citation>
    <scope>IDENTIFICATION</scope>
    <source>
        <strain evidence="3">IAEA</strain>
    </source>
</reference>
<dbReference type="InterPro" id="IPR051934">
    <property type="entry name" value="Phage_Tail_Fiber_Structural"/>
</dbReference>
<feature type="domain" description="Phage tail collar" evidence="2">
    <location>
        <begin position="77"/>
        <end position="124"/>
    </location>
</feature>
<dbReference type="InterPro" id="IPR011083">
    <property type="entry name" value="Phage_tail_collar_dom"/>
</dbReference>
<dbReference type="Pfam" id="PF07484">
    <property type="entry name" value="Collar"/>
    <property type="match status" value="1"/>
</dbReference>
<dbReference type="AlphaFoldDB" id="A0A1A9WW60"/>
<reference evidence="4" key="1">
    <citation type="submission" date="2014-03" db="EMBL/GenBank/DDBJ databases">
        <authorList>
            <person name="Aksoy S."/>
            <person name="Warren W."/>
            <person name="Wilson R.K."/>
        </authorList>
    </citation>
    <scope>NUCLEOTIDE SEQUENCE [LARGE SCALE GENOMIC DNA]</scope>
    <source>
        <strain evidence="4">IAEA</strain>
    </source>
</reference>
<name>A0A1A9WW60_9MUSC</name>
<dbReference type="PANTHER" id="PTHR35191:SF1">
    <property type="entry name" value="PROPHAGE SIDE TAIL FIBER PROTEIN HOMOLOG STFQ-RELATED"/>
    <property type="match status" value="1"/>
</dbReference>